<protein>
    <recommendedName>
        <fullName evidence="2">DUF4426 domain-containing protein</fullName>
    </recommendedName>
</protein>
<proteinExistence type="predicted"/>
<name>A0A0F9GAW0_9ZZZZ</name>
<evidence type="ECO:0008006" key="2">
    <source>
        <dbReference type="Google" id="ProtNLM"/>
    </source>
</evidence>
<evidence type="ECO:0000313" key="1">
    <source>
        <dbReference type="EMBL" id="KKL87616.1"/>
    </source>
</evidence>
<organism evidence="1">
    <name type="scientific">marine sediment metagenome</name>
    <dbReference type="NCBI Taxonomy" id="412755"/>
    <lineage>
        <taxon>unclassified sequences</taxon>
        <taxon>metagenomes</taxon>
        <taxon>ecological metagenomes</taxon>
    </lineage>
</organism>
<reference evidence="1" key="1">
    <citation type="journal article" date="2015" name="Nature">
        <title>Complex archaea that bridge the gap between prokaryotes and eukaryotes.</title>
        <authorList>
            <person name="Spang A."/>
            <person name="Saw J.H."/>
            <person name="Jorgensen S.L."/>
            <person name="Zaremba-Niedzwiedzka K."/>
            <person name="Martijn J."/>
            <person name="Lind A.E."/>
            <person name="van Eijk R."/>
            <person name="Schleper C."/>
            <person name="Guy L."/>
            <person name="Ettema T.J."/>
        </authorList>
    </citation>
    <scope>NUCLEOTIDE SEQUENCE</scope>
</reference>
<comment type="caution">
    <text evidence="1">The sequence shown here is derived from an EMBL/GenBank/DDBJ whole genome shotgun (WGS) entry which is preliminary data.</text>
</comment>
<gene>
    <name evidence="1" type="ORF">LCGC14_1932920</name>
</gene>
<sequence>MDMKVKAALSIFLFVAGLLVLAATPSVSSALDTKAISTGSADSGGVVVELIPASYKNGKLTINISMNTHSVSLSEIDLAEITVLEYKGRTYKPVKVKAGGGHHAYGKIVFEVEEEPSDFTVTISGIPMIQKRVFKWN</sequence>
<dbReference type="EMBL" id="LAZR01020789">
    <property type="protein sequence ID" value="KKL87616.1"/>
    <property type="molecule type" value="Genomic_DNA"/>
</dbReference>
<dbReference type="AlphaFoldDB" id="A0A0F9GAW0"/>
<accession>A0A0F9GAW0</accession>